<dbReference type="GO" id="GO:0017168">
    <property type="term" value="F:5-oxoprolinase (ATP-hydrolyzing) activity"/>
    <property type="evidence" value="ECO:0007669"/>
    <property type="project" value="TreeGrafter"/>
</dbReference>
<dbReference type="Pfam" id="PF05378">
    <property type="entry name" value="Hydant_A_N"/>
    <property type="match status" value="1"/>
</dbReference>
<comment type="similarity">
    <text evidence="1">Belongs to the oxoprolinase family.</text>
</comment>
<dbReference type="InterPro" id="IPR045079">
    <property type="entry name" value="Oxoprolinase-like"/>
</dbReference>
<dbReference type="Pfam" id="PF19278">
    <property type="entry name" value="Hydant_A_C"/>
    <property type="match status" value="1"/>
</dbReference>
<dbReference type="EMBL" id="CVMT01000008">
    <property type="protein sequence ID" value="CRG90424.1"/>
    <property type="molecule type" value="Genomic_DNA"/>
</dbReference>
<dbReference type="Proteomes" id="UP000054383">
    <property type="component" value="Unassembled WGS sequence"/>
</dbReference>
<dbReference type="InterPro" id="IPR008040">
    <property type="entry name" value="Hydant_A_N"/>
</dbReference>
<protein>
    <submittedName>
        <fullName evidence="6">5-oxoprolinase (ATP-hydrolysing)</fullName>
    </submittedName>
</protein>
<dbReference type="STRING" id="28573.A0A0U1M4F6"/>
<evidence type="ECO:0000259" key="4">
    <source>
        <dbReference type="Pfam" id="PF05378"/>
    </source>
</evidence>
<dbReference type="Pfam" id="PF02538">
    <property type="entry name" value="Hydantoinase_B"/>
    <property type="match status" value="1"/>
</dbReference>
<proteinExistence type="inferred from homology"/>
<reference evidence="6 7" key="1">
    <citation type="submission" date="2015-04" db="EMBL/GenBank/DDBJ databases">
        <authorList>
            <person name="Syromyatnikov M.Y."/>
            <person name="Popov V.N."/>
        </authorList>
    </citation>
    <scope>NUCLEOTIDE SEQUENCE [LARGE SCALE GENOMIC DNA]</scope>
    <source>
        <strain evidence="6">WF-38-12</strain>
    </source>
</reference>
<feature type="domain" description="Hydantoinase A/oxoprolinase" evidence="2">
    <location>
        <begin position="250"/>
        <end position="561"/>
    </location>
</feature>
<dbReference type="InterPro" id="IPR049517">
    <property type="entry name" value="ACX-like_C"/>
</dbReference>
<sequence length="1350" mass="146642">MDASTKGIHVAIDRGGTFTDCVGNPGTGKLEDDIVIKLLSVDPENYDDAPLEGIRRLLSAFTGRNIPRGEPLDTSQIASIRMGTTVATNALLERKGEKIALLVTKGFKDCLEIGNQSRPKIFDLAIRRPETLYQRVVEIDERVTLEDYAEDPNRTKTKAPSRDKASADADVVCGLSSEAVRVLRKPARDTVRSQLQQLYDDGFRSIAVCLMHGYTFPDHEALVGNLAREIGFEHISLSHALMPMIKLVPRATSACADAYLTPTIKKYIAGFEAGFEGGLGVKSVQENGGDSKGARCEFMQSDGGLVDVSKFSGLKAILSGPAGGVVGYALTSYDAESRIPVIGFDMGGTSTDVSRYGHGRYEHVFETTTAGVTIQSPQLDINTVAAGGGSRLFFRNGLFAVGPESAGAHPGPACYRKGGPLTVTDANLYLGRLVPDFFPKIFGKDENEGLDDQASRRGFEELTRQINEELAEAGEGQVMTADEVAYGFIQIANETMTRPIRSLTEARGHDTSKHRLATFGGAGGQHAVAIANGLGIRQILVHRYSSVLSAYGMALADVVDESQEPESQVWAEGEVQKRLKAKMLSLEQKATERLQAQGFATESIAFEEYLNMRYRGTESALMIIKPTPEEAQTLYDGDEWAFDKAFVKQHEREFGFVLPDRDIIVDDVRARGVGKSFKGLDKSVDQQIKEANPVDVDPKKIYRTTNVYFEGGRQDTPVYKLDDLDINDRVRGPAVVADNTQTLVVTPGASALVTKTHVVINIGESDIHEVTPETEDVNPIMLSVFAHRFMAIAEQMGRALQKTSVSTNVKERLDYSCALFDSEGGLVANAPHLPVHLGSMSTCIRTQAAIWKGKLKPGDVIVSNHPEFGGTHLPDITVITPAFAGDEIIFYVASRAHHADIGGILPGSMPPHSKELYQEGARIKSEKLVSGGHFNEKRITELLYHEPAQYAECSGTRCLADNLNDLKAQIAANQKGINLIGSLIEEYGQDGVQHYMHKIQENAEMSVRNLLKEVSSKFKGKGDLSAVDYMDDGSPIKLRISINPEEGTALFDFTGTGPEVYGNINAPEAVTYSAIIYCLRCLISEDIPLNQGCLKPIKVRIPKNSFLSPSENAAVVGGNVLTSQRVTDVILKCFQACAASQGDTNNLTFGFGGNVPGEAETKGFGYYETIAGGSGAGPDWEGTSGVHTHMTNTRITDAEIFERRYPVILRQFSLRPGSGGLGQHSGGDGVIREIEFRIPVQVSILSERRVYRPYGLEGGEDGDNGRNLWIRRLPGTDSEGNKVIEDRIINLGGKNSVNMRPGERIVIMTPGGGGWGVAGEESKARRELDVKFAWRGGSIANMLATQESSM</sequence>
<accession>A0A0U1M4F6</accession>
<dbReference type="OMA" id="TDCNVML"/>
<organism evidence="6 7">
    <name type="scientific">Talaromyces islandicus</name>
    <name type="common">Penicillium islandicum</name>
    <dbReference type="NCBI Taxonomy" id="28573"/>
    <lineage>
        <taxon>Eukaryota</taxon>
        <taxon>Fungi</taxon>
        <taxon>Dikarya</taxon>
        <taxon>Ascomycota</taxon>
        <taxon>Pezizomycotina</taxon>
        <taxon>Eurotiomycetes</taxon>
        <taxon>Eurotiomycetidae</taxon>
        <taxon>Eurotiales</taxon>
        <taxon>Trichocomaceae</taxon>
        <taxon>Talaromyces</taxon>
        <taxon>Talaromyces sect. Islandici</taxon>
    </lineage>
</organism>
<feature type="domain" description="Hydantoinase/oxoprolinase N-terminal" evidence="4">
    <location>
        <begin position="10"/>
        <end position="231"/>
    </location>
</feature>
<evidence type="ECO:0000259" key="5">
    <source>
        <dbReference type="Pfam" id="PF19278"/>
    </source>
</evidence>
<dbReference type="InterPro" id="IPR002821">
    <property type="entry name" value="Hydantoinase_A"/>
</dbReference>
<keyword evidence="7" id="KW-1185">Reference proteome</keyword>
<evidence type="ECO:0000259" key="3">
    <source>
        <dbReference type="Pfam" id="PF02538"/>
    </source>
</evidence>
<dbReference type="GO" id="GO:0006749">
    <property type="term" value="P:glutathione metabolic process"/>
    <property type="evidence" value="ECO:0007669"/>
    <property type="project" value="TreeGrafter"/>
</dbReference>
<evidence type="ECO:0000313" key="7">
    <source>
        <dbReference type="Proteomes" id="UP000054383"/>
    </source>
</evidence>
<evidence type="ECO:0000313" key="6">
    <source>
        <dbReference type="EMBL" id="CRG90424.1"/>
    </source>
</evidence>
<dbReference type="OrthoDB" id="3643at2759"/>
<dbReference type="PANTHER" id="PTHR11365:SF2">
    <property type="entry name" value="5-OXOPROLINASE"/>
    <property type="match status" value="1"/>
</dbReference>
<dbReference type="PANTHER" id="PTHR11365">
    <property type="entry name" value="5-OXOPROLINASE RELATED"/>
    <property type="match status" value="1"/>
</dbReference>
<dbReference type="InterPro" id="IPR003692">
    <property type="entry name" value="Hydantoinase_B"/>
</dbReference>
<evidence type="ECO:0000256" key="1">
    <source>
        <dbReference type="ARBA" id="ARBA00010403"/>
    </source>
</evidence>
<feature type="domain" description="Hydantoinase B/oxoprolinase" evidence="3">
    <location>
        <begin position="778"/>
        <end position="1316"/>
    </location>
</feature>
<gene>
    <name evidence="6" type="ORF">PISL3812_07468</name>
</gene>
<dbReference type="Pfam" id="PF01968">
    <property type="entry name" value="Hydantoinase_A"/>
    <property type="match status" value="1"/>
</dbReference>
<evidence type="ECO:0000259" key="2">
    <source>
        <dbReference type="Pfam" id="PF01968"/>
    </source>
</evidence>
<name>A0A0U1M4F6_TALIS</name>
<dbReference type="GO" id="GO:0005829">
    <property type="term" value="C:cytosol"/>
    <property type="evidence" value="ECO:0007669"/>
    <property type="project" value="TreeGrafter"/>
</dbReference>
<feature type="domain" description="Acetophenone carboxylase-like C-terminal" evidence="5">
    <location>
        <begin position="574"/>
        <end position="755"/>
    </location>
</feature>